<feature type="non-terminal residue" evidence="1">
    <location>
        <position position="1"/>
    </location>
</feature>
<name>A0A7J9FDR2_9ROSI</name>
<comment type="caution">
    <text evidence="1">The sequence shown here is derived from an EMBL/GenBank/DDBJ whole genome shotgun (WGS) entry which is preliminary data.</text>
</comment>
<keyword evidence="2" id="KW-1185">Reference proteome</keyword>
<protein>
    <submittedName>
        <fullName evidence="1">Uncharacterized protein</fullName>
    </submittedName>
</protein>
<reference evidence="1 2" key="1">
    <citation type="journal article" date="2019" name="Genome Biol. Evol.">
        <title>Insights into the evolution of the New World diploid cottons (Gossypium, subgenus Houzingenia) based on genome sequencing.</title>
        <authorList>
            <person name="Grover C.E."/>
            <person name="Arick M.A. 2nd"/>
            <person name="Thrash A."/>
            <person name="Conover J.L."/>
            <person name="Sanders W.S."/>
            <person name="Peterson D.G."/>
            <person name="Frelichowski J.E."/>
            <person name="Scheffler J.A."/>
            <person name="Scheffler B.E."/>
            <person name="Wendel J.F."/>
        </authorList>
    </citation>
    <scope>NUCLEOTIDE SEQUENCE [LARGE SCALE GENOMIC DNA]</scope>
    <source>
        <strain evidence="1">8</strain>
        <tissue evidence="1">Leaf</tissue>
    </source>
</reference>
<dbReference type="Proteomes" id="UP000593568">
    <property type="component" value="Unassembled WGS sequence"/>
</dbReference>
<evidence type="ECO:0000313" key="1">
    <source>
        <dbReference type="EMBL" id="MBA0783456.1"/>
    </source>
</evidence>
<dbReference type="AlphaFoldDB" id="A0A7J9FDR2"/>
<sequence length="57" mass="7030">WLSPESIYSKIVLRQKTYGWLIANNPTRQCRFIACVIWALWTDRNKWVHKRKRRSRV</sequence>
<evidence type="ECO:0000313" key="2">
    <source>
        <dbReference type="Proteomes" id="UP000593568"/>
    </source>
</evidence>
<proteinExistence type="predicted"/>
<dbReference type="EMBL" id="JABEZW010000013">
    <property type="protein sequence ID" value="MBA0783456.1"/>
    <property type="molecule type" value="Genomic_DNA"/>
</dbReference>
<gene>
    <name evidence="1" type="ORF">Gotri_001165</name>
</gene>
<accession>A0A7J9FDR2</accession>
<organism evidence="1 2">
    <name type="scientific">Gossypium trilobum</name>
    <dbReference type="NCBI Taxonomy" id="34281"/>
    <lineage>
        <taxon>Eukaryota</taxon>
        <taxon>Viridiplantae</taxon>
        <taxon>Streptophyta</taxon>
        <taxon>Embryophyta</taxon>
        <taxon>Tracheophyta</taxon>
        <taxon>Spermatophyta</taxon>
        <taxon>Magnoliopsida</taxon>
        <taxon>eudicotyledons</taxon>
        <taxon>Gunneridae</taxon>
        <taxon>Pentapetalae</taxon>
        <taxon>rosids</taxon>
        <taxon>malvids</taxon>
        <taxon>Malvales</taxon>
        <taxon>Malvaceae</taxon>
        <taxon>Malvoideae</taxon>
        <taxon>Gossypium</taxon>
    </lineage>
</organism>